<dbReference type="Proteomes" id="UP000234253">
    <property type="component" value="Unassembled WGS sequence"/>
</dbReference>
<sequence length="101" mass="11434">MNKLVTIWLLATIFSFSSLSSCSAMTHILRFATDANYAPFEYIGTNNKIQGFDIDLANALCHKMQINSIFYNQTFDSLIPSLNYYRCDAVIASMDITSVRM</sequence>
<dbReference type="InterPro" id="IPR001638">
    <property type="entry name" value="Solute-binding_3/MltF_N"/>
</dbReference>
<name>A0A2N4XVH0_9GAMM</name>
<dbReference type="PROSITE" id="PS01039">
    <property type="entry name" value="SBP_BACTERIAL_3"/>
    <property type="match status" value="1"/>
</dbReference>
<dbReference type="EMBL" id="NJPO01000184">
    <property type="protein sequence ID" value="PLK57874.1"/>
    <property type="molecule type" value="Genomic_DNA"/>
</dbReference>
<protein>
    <submittedName>
        <fullName evidence="6">Arginine ABC transporter substrate-binding protein</fullName>
    </submittedName>
</protein>
<dbReference type="PANTHER" id="PTHR35936">
    <property type="entry name" value="MEMBRANE-BOUND LYTIC MUREIN TRANSGLYCOSYLASE F"/>
    <property type="match status" value="1"/>
</dbReference>
<feature type="domain" description="Solute-binding protein family 3/N-terminal" evidence="5">
    <location>
        <begin position="29"/>
        <end position="100"/>
    </location>
</feature>
<evidence type="ECO:0000313" key="6">
    <source>
        <dbReference type="EMBL" id="PLK57874.1"/>
    </source>
</evidence>
<comment type="subcellular location">
    <subcellularLocation>
        <location evidence="1">Cell envelope</location>
    </subcellularLocation>
</comment>
<evidence type="ECO:0000256" key="1">
    <source>
        <dbReference type="ARBA" id="ARBA00004196"/>
    </source>
</evidence>
<dbReference type="SUPFAM" id="SSF53850">
    <property type="entry name" value="Periplasmic binding protein-like II"/>
    <property type="match status" value="1"/>
</dbReference>
<dbReference type="AlphaFoldDB" id="A0A2N4XVH0"/>
<feature type="chain" id="PRO_5014878638" evidence="4">
    <location>
        <begin position="27"/>
        <end position="101"/>
    </location>
</feature>
<dbReference type="PROSITE" id="PS51257">
    <property type="entry name" value="PROKAR_LIPOPROTEIN"/>
    <property type="match status" value="1"/>
</dbReference>
<evidence type="ECO:0000259" key="5">
    <source>
        <dbReference type="Pfam" id="PF00497"/>
    </source>
</evidence>
<keyword evidence="3 4" id="KW-0732">Signal</keyword>
<dbReference type="GO" id="GO:0030313">
    <property type="term" value="C:cell envelope"/>
    <property type="evidence" value="ECO:0007669"/>
    <property type="project" value="UniProtKB-SubCell"/>
</dbReference>
<comment type="similarity">
    <text evidence="2">Belongs to the bacterial solute-binding protein 3 family.</text>
</comment>
<gene>
    <name evidence="6" type="ORF">CEX73_03390</name>
</gene>
<organism evidence="6 7">
    <name type="scientific">Candidatus Palibaumannia cicadellinicola</name>
    <dbReference type="NCBI Taxonomy" id="186490"/>
    <lineage>
        <taxon>Bacteria</taxon>
        <taxon>Pseudomonadati</taxon>
        <taxon>Pseudomonadota</taxon>
        <taxon>Gammaproteobacteria</taxon>
        <taxon>Candidatus Palibaumannia</taxon>
    </lineage>
</organism>
<dbReference type="InterPro" id="IPR018313">
    <property type="entry name" value="SBP_3_CS"/>
</dbReference>
<evidence type="ECO:0000256" key="2">
    <source>
        <dbReference type="ARBA" id="ARBA00010333"/>
    </source>
</evidence>
<evidence type="ECO:0000256" key="3">
    <source>
        <dbReference type="ARBA" id="ARBA00022729"/>
    </source>
</evidence>
<feature type="non-terminal residue" evidence="6">
    <location>
        <position position="101"/>
    </location>
</feature>
<dbReference type="RefSeq" id="WP_146643233.1">
    <property type="nucleotide sequence ID" value="NZ_NJPO01000184.1"/>
</dbReference>
<evidence type="ECO:0000313" key="7">
    <source>
        <dbReference type="Proteomes" id="UP000234253"/>
    </source>
</evidence>
<dbReference type="Gene3D" id="3.40.190.10">
    <property type="entry name" value="Periplasmic binding protein-like II"/>
    <property type="match status" value="1"/>
</dbReference>
<comment type="caution">
    <text evidence="6">The sequence shown here is derived from an EMBL/GenBank/DDBJ whole genome shotgun (WGS) entry which is preliminary data.</text>
</comment>
<evidence type="ECO:0000256" key="4">
    <source>
        <dbReference type="SAM" id="SignalP"/>
    </source>
</evidence>
<proteinExistence type="inferred from homology"/>
<feature type="signal peptide" evidence="4">
    <location>
        <begin position="1"/>
        <end position="26"/>
    </location>
</feature>
<dbReference type="PANTHER" id="PTHR35936:SF20">
    <property type="entry name" value="ABC TRANSPORTER ARGININE-BINDING PROTEIN 2-RELATED"/>
    <property type="match status" value="1"/>
</dbReference>
<dbReference type="OrthoDB" id="9768183at2"/>
<dbReference type="Pfam" id="PF00497">
    <property type="entry name" value="SBP_bac_3"/>
    <property type="match status" value="1"/>
</dbReference>
<accession>A0A2N4XVH0</accession>
<reference evidence="6 7" key="1">
    <citation type="submission" date="2017-06" db="EMBL/GenBank/DDBJ databases">
        <title>Metabolic interaction between xylem feeders and their symbionts.</title>
        <authorList>
            <person name="Chouaia B."/>
        </authorList>
    </citation>
    <scope>NUCLEOTIDE SEQUENCE [LARGE SCALE GENOMIC DNA]</scope>
    <source>
        <strain evidence="6 7">Gra</strain>
    </source>
</reference>